<name>A0A8E2DND8_9APHY</name>
<sequence length="271" mass="30108">MATDTVNARSQTSSSVSQEQKDTILSQLPADSKVVAVASARIYHAAFDAKPENWVFSGLKGILVLGRDRTTLHPDRKRREATLEQNYWFRLLDTASGKGVVWIHQIPADLEYRIDKPFFHIFTGQTRMFGLRFDEDADAAAFYRKLSTRIRLIAPSQRKHRKLSASPSRRHVSPAMISAPAPGTFVHVAHVGYDEKGRIAANDGVGPGWRIMLDELQGYGVSESMVEKDIDFVEGFFEGAKAVNSSTATTPPRPSSGRMRLGLRRRPTAPA</sequence>
<dbReference type="Gene3D" id="2.30.29.30">
    <property type="entry name" value="Pleckstrin-homology domain (PH domain)/Phosphotyrosine-binding domain (PTB)"/>
    <property type="match status" value="1"/>
</dbReference>
<dbReference type="Pfam" id="PF00568">
    <property type="entry name" value="WH1"/>
    <property type="match status" value="1"/>
</dbReference>
<feature type="region of interest" description="Disordered" evidence="1">
    <location>
        <begin position="1"/>
        <end position="20"/>
    </location>
</feature>
<evidence type="ECO:0000259" key="2">
    <source>
        <dbReference type="PROSITE" id="PS50108"/>
    </source>
</evidence>
<feature type="compositionally biased region" description="Basic residues" evidence="1">
    <location>
        <begin position="261"/>
        <end position="271"/>
    </location>
</feature>
<evidence type="ECO:0000259" key="3">
    <source>
        <dbReference type="PROSITE" id="PS50229"/>
    </source>
</evidence>
<feature type="region of interest" description="Disordered" evidence="1">
    <location>
        <begin position="243"/>
        <end position="271"/>
    </location>
</feature>
<dbReference type="EMBL" id="KV722364">
    <property type="protein sequence ID" value="OCH92739.1"/>
    <property type="molecule type" value="Genomic_DNA"/>
</dbReference>
<keyword evidence="5" id="KW-1185">Reference proteome</keyword>
<dbReference type="SMART" id="SM00461">
    <property type="entry name" value="WH1"/>
    <property type="match status" value="1"/>
</dbReference>
<dbReference type="OrthoDB" id="8963340at2759"/>
<dbReference type="PROSITE" id="PS50229">
    <property type="entry name" value="WH1"/>
    <property type="match status" value="1"/>
</dbReference>
<dbReference type="InterPro" id="IPR033927">
    <property type="entry name" value="WASPfam_EVH1"/>
</dbReference>
<organism evidence="4 5">
    <name type="scientific">Obba rivulosa</name>
    <dbReference type="NCBI Taxonomy" id="1052685"/>
    <lineage>
        <taxon>Eukaryota</taxon>
        <taxon>Fungi</taxon>
        <taxon>Dikarya</taxon>
        <taxon>Basidiomycota</taxon>
        <taxon>Agaricomycotina</taxon>
        <taxon>Agaricomycetes</taxon>
        <taxon>Polyporales</taxon>
        <taxon>Gelatoporiaceae</taxon>
        <taxon>Obba</taxon>
    </lineage>
</organism>
<dbReference type="AlphaFoldDB" id="A0A8E2DND8"/>
<dbReference type="InterPro" id="IPR000697">
    <property type="entry name" value="WH1/EVH1_dom"/>
</dbReference>
<evidence type="ECO:0000256" key="1">
    <source>
        <dbReference type="SAM" id="MobiDB-lite"/>
    </source>
</evidence>
<dbReference type="CDD" id="cd01205">
    <property type="entry name" value="EVH1_WASP-like"/>
    <property type="match status" value="1"/>
</dbReference>
<dbReference type="SUPFAM" id="SSF50729">
    <property type="entry name" value="PH domain-like"/>
    <property type="match status" value="1"/>
</dbReference>
<evidence type="ECO:0000313" key="4">
    <source>
        <dbReference type="EMBL" id="OCH92739.1"/>
    </source>
</evidence>
<dbReference type="InterPro" id="IPR011993">
    <property type="entry name" value="PH-like_dom_sf"/>
</dbReference>
<dbReference type="Proteomes" id="UP000250043">
    <property type="component" value="Unassembled WGS sequence"/>
</dbReference>
<feature type="domain" description="WH1" evidence="3">
    <location>
        <begin position="27"/>
        <end position="153"/>
    </location>
</feature>
<dbReference type="InterPro" id="IPR036936">
    <property type="entry name" value="CRIB_dom_sf"/>
</dbReference>
<accession>A0A8E2DND8</accession>
<feature type="compositionally biased region" description="Low complexity" evidence="1">
    <location>
        <begin position="245"/>
        <end position="260"/>
    </location>
</feature>
<evidence type="ECO:0000313" key="5">
    <source>
        <dbReference type="Proteomes" id="UP000250043"/>
    </source>
</evidence>
<reference evidence="4 5" key="1">
    <citation type="submission" date="2016-07" db="EMBL/GenBank/DDBJ databases">
        <title>Draft genome of the white-rot fungus Obba rivulosa 3A-2.</title>
        <authorList>
            <consortium name="DOE Joint Genome Institute"/>
            <person name="Miettinen O."/>
            <person name="Riley R."/>
            <person name="Acob R."/>
            <person name="Barry K."/>
            <person name="Cullen D."/>
            <person name="De Vries R."/>
            <person name="Hainaut M."/>
            <person name="Hatakka A."/>
            <person name="Henrissat B."/>
            <person name="Hilden K."/>
            <person name="Kuo R."/>
            <person name="Labutti K."/>
            <person name="Lipzen A."/>
            <person name="Makela M.R."/>
            <person name="Sandor L."/>
            <person name="Spatafora J.W."/>
            <person name="Grigoriev I.V."/>
            <person name="Hibbett D.S."/>
        </authorList>
    </citation>
    <scope>NUCLEOTIDE SEQUENCE [LARGE SCALE GENOMIC DNA]</scope>
    <source>
        <strain evidence="4 5">3A-2</strain>
    </source>
</reference>
<dbReference type="PROSITE" id="PS50108">
    <property type="entry name" value="CRIB"/>
    <property type="match status" value="1"/>
</dbReference>
<proteinExistence type="predicted"/>
<protein>
    <submittedName>
        <fullName evidence="4">Uncharacterized protein</fullName>
    </submittedName>
</protein>
<dbReference type="InterPro" id="IPR000095">
    <property type="entry name" value="CRIB_dom"/>
</dbReference>
<feature type="domain" description="CRIB" evidence="2">
    <location>
        <begin position="177"/>
        <end position="192"/>
    </location>
</feature>
<dbReference type="Gene3D" id="3.90.810.10">
    <property type="entry name" value="CRIB domain"/>
    <property type="match status" value="1"/>
</dbReference>
<gene>
    <name evidence="4" type="ORF">OBBRIDRAFT_409791</name>
</gene>